<dbReference type="PROSITE" id="PS51892">
    <property type="entry name" value="SUBTILASE"/>
    <property type="match status" value="1"/>
</dbReference>
<feature type="active site" description="Charge relay system" evidence="7">
    <location>
        <position position="196"/>
    </location>
</feature>
<keyword evidence="9" id="KW-0732">Signal</keyword>
<accession>A0A1G2P5V0</accession>
<dbReference type="PROSITE" id="PS50093">
    <property type="entry name" value="PKD"/>
    <property type="match status" value="1"/>
</dbReference>
<sequence>MKLNRWVLGIVAVVLVALPASAANDIPVRIKVSEKNASIVERLQNRLSQAAAHFQSVAEKRQRDFRADRIVVKYKGDKNFQVLKLRGENVNDAIARLAGSEDVEYAEPDFVAHAFTAPNDPFYLYQWNFQTTAGIDVESAWDVATGTGVTVAVVDTGIAYENYGGYAQAPDFAGTNFVAGYDFVNNDEHPNDDEGHGTHVAGTIAESTDNAVGVAGIAYGVSLMPIKVLDQNGSGYYSDVADGIRWAADNGAQVINLSLGGSSGATYLEEALAYASGKGAVIVAAAGNDGRRQLSYPAAYNQYVIAVGATRYDKTKSYYSNYGDGLDVVAPGGDTRVDQNGDGYVDGILQQTFGASPTDFGYYFYQGTSMATPHVAAIAALVFSEGKATTTGAVRKAVESTTKDLGAAGWDNKFGWGLVNAGRAVLYDPSAAPANQPPIANAGSDKSGRVNRWISFDGNGSSDPDGSIVSYEWNFGDGGTASGARVNHRFTKVGTYTITLTVTDDQGATGQDTALATIRK</sequence>
<feature type="chain" id="PRO_5009583846" description="PKD domain-containing protein" evidence="9">
    <location>
        <begin position="23"/>
        <end position="520"/>
    </location>
</feature>
<dbReference type="PANTHER" id="PTHR43806">
    <property type="entry name" value="PEPTIDASE S8"/>
    <property type="match status" value="1"/>
</dbReference>
<keyword evidence="5 7" id="KW-0378">Hydrolase</keyword>
<dbReference type="InterPro" id="IPR036852">
    <property type="entry name" value="Peptidase_S8/S53_dom_sf"/>
</dbReference>
<evidence type="ECO:0000313" key="12">
    <source>
        <dbReference type="Proteomes" id="UP000176355"/>
    </source>
</evidence>
<dbReference type="GO" id="GO:0006508">
    <property type="term" value="P:proteolysis"/>
    <property type="evidence" value="ECO:0007669"/>
    <property type="project" value="UniProtKB-KW"/>
</dbReference>
<dbReference type="CDD" id="cd00146">
    <property type="entry name" value="PKD"/>
    <property type="match status" value="1"/>
</dbReference>
<evidence type="ECO:0000256" key="6">
    <source>
        <dbReference type="ARBA" id="ARBA00022825"/>
    </source>
</evidence>
<evidence type="ECO:0000256" key="9">
    <source>
        <dbReference type="SAM" id="SignalP"/>
    </source>
</evidence>
<comment type="similarity">
    <text evidence="2 7 8">Belongs to the peptidase S8 family.</text>
</comment>
<dbReference type="PANTHER" id="PTHR43806:SF11">
    <property type="entry name" value="CEREVISIN-RELATED"/>
    <property type="match status" value="1"/>
</dbReference>
<comment type="caution">
    <text evidence="11">The sequence shown here is derived from an EMBL/GenBank/DDBJ whole genome shotgun (WGS) entry which is preliminary data.</text>
</comment>
<dbReference type="InterPro" id="IPR035986">
    <property type="entry name" value="PKD_dom_sf"/>
</dbReference>
<evidence type="ECO:0000256" key="7">
    <source>
        <dbReference type="PROSITE-ProRule" id="PRU01240"/>
    </source>
</evidence>
<evidence type="ECO:0000256" key="2">
    <source>
        <dbReference type="ARBA" id="ARBA00011073"/>
    </source>
</evidence>
<dbReference type="Pfam" id="PF00082">
    <property type="entry name" value="Peptidase_S8"/>
    <property type="match status" value="1"/>
</dbReference>
<feature type="signal peptide" evidence="9">
    <location>
        <begin position="1"/>
        <end position="22"/>
    </location>
</feature>
<dbReference type="CDD" id="cd07484">
    <property type="entry name" value="Peptidases_S8_Thermitase_like"/>
    <property type="match status" value="1"/>
</dbReference>
<dbReference type="InterPro" id="IPR023827">
    <property type="entry name" value="Peptidase_S8_Asp-AS"/>
</dbReference>
<reference evidence="11 12" key="1">
    <citation type="journal article" date="2016" name="Nat. Commun.">
        <title>Thousands of microbial genomes shed light on interconnected biogeochemical processes in an aquifer system.</title>
        <authorList>
            <person name="Anantharaman K."/>
            <person name="Brown C.T."/>
            <person name="Hug L.A."/>
            <person name="Sharon I."/>
            <person name="Castelle C.J."/>
            <person name="Probst A.J."/>
            <person name="Thomas B.C."/>
            <person name="Singh A."/>
            <person name="Wilkins M.J."/>
            <person name="Karaoz U."/>
            <person name="Brodie E.L."/>
            <person name="Williams K.H."/>
            <person name="Hubbard S.S."/>
            <person name="Banfield J.F."/>
        </authorList>
    </citation>
    <scope>NUCLEOTIDE SEQUENCE [LARGE SCALE GENOMIC DNA]</scope>
</reference>
<dbReference type="Gene3D" id="3.40.50.200">
    <property type="entry name" value="Peptidase S8/S53 domain"/>
    <property type="match status" value="1"/>
</dbReference>
<dbReference type="InterPro" id="IPR000601">
    <property type="entry name" value="PKD_dom"/>
</dbReference>
<dbReference type="SUPFAM" id="SSF52743">
    <property type="entry name" value="Subtilisin-like"/>
    <property type="match status" value="1"/>
</dbReference>
<dbReference type="STRING" id="1802333.A3G03_02240"/>
<dbReference type="InterPro" id="IPR023828">
    <property type="entry name" value="Peptidase_S8_Ser-AS"/>
</dbReference>
<keyword evidence="4 7" id="KW-0645">Protease</keyword>
<dbReference type="GO" id="GO:0005576">
    <property type="term" value="C:extracellular region"/>
    <property type="evidence" value="ECO:0007669"/>
    <property type="project" value="UniProtKB-SubCell"/>
</dbReference>
<dbReference type="GO" id="GO:0004252">
    <property type="term" value="F:serine-type endopeptidase activity"/>
    <property type="evidence" value="ECO:0007669"/>
    <property type="project" value="UniProtKB-UniRule"/>
</dbReference>
<evidence type="ECO:0000259" key="10">
    <source>
        <dbReference type="PROSITE" id="PS50093"/>
    </source>
</evidence>
<evidence type="ECO:0000256" key="8">
    <source>
        <dbReference type="RuleBase" id="RU003355"/>
    </source>
</evidence>
<keyword evidence="3" id="KW-0964">Secreted</keyword>
<dbReference type="Pfam" id="PF18911">
    <property type="entry name" value="PKD_4"/>
    <property type="match status" value="1"/>
</dbReference>
<dbReference type="InterPro" id="IPR022409">
    <property type="entry name" value="PKD/Chitinase_dom"/>
</dbReference>
<evidence type="ECO:0000256" key="5">
    <source>
        <dbReference type="ARBA" id="ARBA00022801"/>
    </source>
</evidence>
<name>A0A1G2P5V0_9BACT</name>
<dbReference type="InterPro" id="IPR000209">
    <property type="entry name" value="Peptidase_S8/S53_dom"/>
</dbReference>
<dbReference type="PROSITE" id="PS00138">
    <property type="entry name" value="SUBTILASE_SER"/>
    <property type="match status" value="1"/>
</dbReference>
<dbReference type="Gene3D" id="2.60.40.10">
    <property type="entry name" value="Immunoglobulins"/>
    <property type="match status" value="1"/>
</dbReference>
<dbReference type="InterPro" id="IPR050131">
    <property type="entry name" value="Peptidase_S8_subtilisin-like"/>
</dbReference>
<dbReference type="AlphaFoldDB" id="A0A1G2P5V0"/>
<dbReference type="Pfam" id="PF22148">
    <property type="entry name" value="Fervidolysin_NPro-like"/>
    <property type="match status" value="1"/>
</dbReference>
<dbReference type="PROSITE" id="PS00136">
    <property type="entry name" value="SUBTILASE_ASP"/>
    <property type="match status" value="1"/>
</dbReference>
<feature type="active site" description="Charge relay system" evidence="7">
    <location>
        <position position="369"/>
    </location>
</feature>
<organism evidence="11 12">
    <name type="scientific">Candidatus Taylorbacteria bacterium RIFCSPLOWO2_12_FULL_44_15c</name>
    <dbReference type="NCBI Taxonomy" id="1802333"/>
    <lineage>
        <taxon>Bacteria</taxon>
        <taxon>Candidatus Tayloriibacteriota</taxon>
    </lineage>
</organism>
<dbReference type="EMBL" id="MHSL01000032">
    <property type="protein sequence ID" value="OHA43089.1"/>
    <property type="molecule type" value="Genomic_DNA"/>
</dbReference>
<dbReference type="SUPFAM" id="SSF49299">
    <property type="entry name" value="PKD domain"/>
    <property type="match status" value="1"/>
</dbReference>
<feature type="domain" description="PKD" evidence="10">
    <location>
        <begin position="437"/>
        <end position="520"/>
    </location>
</feature>
<gene>
    <name evidence="11" type="ORF">A3G03_02240</name>
</gene>
<dbReference type="InterPro" id="IPR034084">
    <property type="entry name" value="Thermitase-like_dom"/>
</dbReference>
<comment type="subcellular location">
    <subcellularLocation>
        <location evidence="1">Secreted</location>
    </subcellularLocation>
</comment>
<dbReference type="InterPro" id="IPR054399">
    <property type="entry name" value="Fervidolysin-like_N_prodom"/>
</dbReference>
<evidence type="ECO:0000256" key="4">
    <source>
        <dbReference type="ARBA" id="ARBA00022670"/>
    </source>
</evidence>
<dbReference type="Proteomes" id="UP000176355">
    <property type="component" value="Unassembled WGS sequence"/>
</dbReference>
<proteinExistence type="inferred from homology"/>
<evidence type="ECO:0000313" key="11">
    <source>
        <dbReference type="EMBL" id="OHA43089.1"/>
    </source>
</evidence>
<dbReference type="SMART" id="SM00089">
    <property type="entry name" value="PKD"/>
    <property type="match status" value="1"/>
</dbReference>
<evidence type="ECO:0000256" key="3">
    <source>
        <dbReference type="ARBA" id="ARBA00022525"/>
    </source>
</evidence>
<dbReference type="PRINTS" id="PR00723">
    <property type="entry name" value="SUBTILISIN"/>
</dbReference>
<evidence type="ECO:0000256" key="1">
    <source>
        <dbReference type="ARBA" id="ARBA00004613"/>
    </source>
</evidence>
<protein>
    <recommendedName>
        <fullName evidence="10">PKD domain-containing protein</fullName>
    </recommendedName>
</protein>
<dbReference type="InterPro" id="IPR013783">
    <property type="entry name" value="Ig-like_fold"/>
</dbReference>
<feature type="active site" description="Charge relay system" evidence="7">
    <location>
        <position position="155"/>
    </location>
</feature>
<dbReference type="InterPro" id="IPR015500">
    <property type="entry name" value="Peptidase_S8_subtilisin-rel"/>
</dbReference>
<keyword evidence="6 7" id="KW-0720">Serine protease</keyword>